<feature type="compositionally biased region" description="Polar residues" evidence="1">
    <location>
        <begin position="773"/>
        <end position="783"/>
    </location>
</feature>
<dbReference type="EMBL" id="ML991803">
    <property type="protein sequence ID" value="KAF2233819.1"/>
    <property type="molecule type" value="Genomic_DNA"/>
</dbReference>
<feature type="compositionally biased region" description="Polar residues" evidence="1">
    <location>
        <begin position="861"/>
        <end position="870"/>
    </location>
</feature>
<proteinExistence type="predicted"/>
<keyword evidence="3" id="KW-1185">Reference proteome</keyword>
<dbReference type="Proteomes" id="UP000800092">
    <property type="component" value="Unassembled WGS sequence"/>
</dbReference>
<feature type="compositionally biased region" description="Low complexity" evidence="1">
    <location>
        <begin position="784"/>
        <end position="800"/>
    </location>
</feature>
<feature type="region of interest" description="Disordered" evidence="1">
    <location>
        <begin position="888"/>
        <end position="932"/>
    </location>
</feature>
<organism evidence="2 3">
    <name type="scientific">Viridothelium virens</name>
    <name type="common">Speckled blister lichen</name>
    <name type="synonym">Trypethelium virens</name>
    <dbReference type="NCBI Taxonomy" id="1048519"/>
    <lineage>
        <taxon>Eukaryota</taxon>
        <taxon>Fungi</taxon>
        <taxon>Dikarya</taxon>
        <taxon>Ascomycota</taxon>
        <taxon>Pezizomycotina</taxon>
        <taxon>Dothideomycetes</taxon>
        <taxon>Dothideomycetes incertae sedis</taxon>
        <taxon>Trypetheliales</taxon>
        <taxon>Trypetheliaceae</taxon>
        <taxon>Viridothelium</taxon>
    </lineage>
</organism>
<gene>
    <name evidence="2" type="ORF">EV356DRAFT_533358</name>
</gene>
<evidence type="ECO:0000313" key="3">
    <source>
        <dbReference type="Proteomes" id="UP000800092"/>
    </source>
</evidence>
<evidence type="ECO:0000313" key="2">
    <source>
        <dbReference type="EMBL" id="KAF2233819.1"/>
    </source>
</evidence>
<feature type="region of interest" description="Disordered" evidence="1">
    <location>
        <begin position="773"/>
        <end position="800"/>
    </location>
</feature>
<dbReference type="OrthoDB" id="3944128at2759"/>
<accession>A0A6A6H7H1</accession>
<feature type="region of interest" description="Disordered" evidence="1">
    <location>
        <begin position="228"/>
        <end position="249"/>
    </location>
</feature>
<feature type="region of interest" description="Disordered" evidence="1">
    <location>
        <begin position="836"/>
        <end position="870"/>
    </location>
</feature>
<sequence>MLQCLSGSYAAYFLVTYACGATALYLSPKEGGSSSSISRNSTESIASATSASDPWLLTNSVVPKSSTTSLPLGAYIASGLSGIAPQTVTPVYYSSTSTSKATTDTALRTHSASQEAVVSISNGFSISTDDTTQPIAANISSASTFSQVENIHNSSNTTTTTSQLNRTIVSSNPGSKASVTNGILTNSAYYKAAKVSSSLNQTDAIAGHSSSTNSSRITSTAPFQSCYSVSNSRQPKPANTSITQGLSSTGNATVDQCWMQWSNYWDFQSIYGHLNWLNYSSGQYATTYYADTQIAQSACVQVITSEWTSNAPYSNTDLEFMTETEIHTATIIADGFTRTIETDTHTVIAQEYKAATTITPLSTITNVATSTWTEYSETKIALSSKPSPNCELPPLVTQCQDIWSSWASHQLMGTPTMSAPSCGTVASCQPSWTTYDSIWSSYSSLRGIPSPSCTQASIAEPLCNALRSSYIDAGFSENNGVITSNGASGFSGGFMERPTVSWPSVDPEFPDMFFLPTTTSYLSPTWPRSSTLAAGCTLGCGNCAITGGTVQLIHWLQPAPTPAIKGTRKSHGTVDGAVVASTLGTTFTSPTIYVSLADVHAGDSCSAIAKTHSNTILPLTNTNQLSSIWAQYQGHLSTVSFNFTDLNTPIPASIYTRQPWCAAWTSTMATEDLNFGACNRSATFGRGESTCYPTCPQTQPFNPILVLPTGFLKPIDVAWASCNLDIRGVFDPPIVLTAQSAAALPVAAPITSFIDPSPPAASVQSAPIMQTPAQTANVPSATNDPSAGAGPLPSPSASLISSSTAAAADSPAGSTEASGLLGSVFPSILLRPTSTDQVTTDVTKTNTALDPSLAAEETRSASDPFSTQVFSQSAARGQAVSSENFVNPSQSFLSADPQVPPTQDGGGQSATADPGSSKAVIEGSTPPAGVLPSVPGNPLFAGVDSLAVGSSTTINLPMTSGNEYSAANGLAGGTPPALPADPGFIYIASDGYPSNIPGAIISEKIPAATIAGQAFSIGSDDFNIGGSQTAPSEGFLSGDGILTSIFMPVETIAGQAIGVGKTVVHVGGTDVAHSTATASGITDANQASAAAVTIAGQVYTADSRSGLIIGSNTLRPADPAGTIAGQAISIGSDGVIIGGDHIAYSAVAASAADGASQILTAVMTNGEQVYTADPHSALVVGSSTQEQGGYPATVGGHIVSIGSNGIDIDGSHISYSSPSGTTMPGVALTVGSKILTIASGDPLVIGSQTIQPGDTATVTDQIVDMGSGAGNLGGNSEPTTIASTAPPEAVFGFGSSLLTATLGQPVAIGSTSLIVGSPEFVASDMTFSVASSGVVVDGTIVPFSSSTLLPETEAPLTVSGTAYTDRYLSSDVQVTGDPQGSMTTMFISGAAATIDGQLVSAEPGGLEVGTHDISFQSNAANSGQKTSFTVNGQTYTAVESLASSGTGKVAIVDGSIILPLGMPGTINEGPSASVGTTSVVGNETSTGALSSATTAGSSPASTGIEGGSSGGVSSATTTKSSAIVAPNPTYTRSPLALLIAYLAFMIVLS</sequence>
<evidence type="ECO:0000256" key="1">
    <source>
        <dbReference type="SAM" id="MobiDB-lite"/>
    </source>
</evidence>
<reference evidence="2" key="1">
    <citation type="journal article" date="2020" name="Stud. Mycol.">
        <title>101 Dothideomycetes genomes: a test case for predicting lifestyles and emergence of pathogens.</title>
        <authorList>
            <person name="Haridas S."/>
            <person name="Albert R."/>
            <person name="Binder M."/>
            <person name="Bloem J."/>
            <person name="Labutti K."/>
            <person name="Salamov A."/>
            <person name="Andreopoulos B."/>
            <person name="Baker S."/>
            <person name="Barry K."/>
            <person name="Bills G."/>
            <person name="Bluhm B."/>
            <person name="Cannon C."/>
            <person name="Castanera R."/>
            <person name="Culley D."/>
            <person name="Daum C."/>
            <person name="Ezra D."/>
            <person name="Gonzalez J."/>
            <person name="Henrissat B."/>
            <person name="Kuo A."/>
            <person name="Liang C."/>
            <person name="Lipzen A."/>
            <person name="Lutzoni F."/>
            <person name="Magnuson J."/>
            <person name="Mondo S."/>
            <person name="Nolan M."/>
            <person name="Ohm R."/>
            <person name="Pangilinan J."/>
            <person name="Park H.-J."/>
            <person name="Ramirez L."/>
            <person name="Alfaro M."/>
            <person name="Sun H."/>
            <person name="Tritt A."/>
            <person name="Yoshinaga Y."/>
            <person name="Zwiers L.-H."/>
            <person name="Turgeon B."/>
            <person name="Goodwin S."/>
            <person name="Spatafora J."/>
            <person name="Crous P."/>
            <person name="Grigoriev I."/>
        </authorList>
    </citation>
    <scope>NUCLEOTIDE SEQUENCE</scope>
    <source>
        <strain evidence="2">Tuck. ex Michener</strain>
    </source>
</reference>
<protein>
    <submittedName>
        <fullName evidence="2">Uncharacterized protein</fullName>
    </submittedName>
</protein>
<name>A0A6A6H7H1_VIRVR</name>
<feature type="compositionally biased region" description="Low complexity" evidence="1">
    <location>
        <begin position="1486"/>
        <end position="1503"/>
    </location>
</feature>
<feature type="compositionally biased region" description="Polar residues" evidence="1">
    <location>
        <begin position="836"/>
        <end position="849"/>
    </location>
</feature>
<feature type="region of interest" description="Disordered" evidence="1">
    <location>
        <begin position="1486"/>
        <end position="1516"/>
    </location>
</feature>